<dbReference type="SUPFAM" id="SSF46785">
    <property type="entry name" value="Winged helix' DNA-binding domain"/>
    <property type="match status" value="1"/>
</dbReference>
<keyword evidence="2" id="KW-0238">DNA-binding</keyword>
<dbReference type="GO" id="GO:0003677">
    <property type="term" value="F:DNA binding"/>
    <property type="evidence" value="ECO:0007669"/>
    <property type="project" value="UniProtKB-KW"/>
</dbReference>
<dbReference type="InterPro" id="IPR008920">
    <property type="entry name" value="TF_FadR/GntR_C"/>
</dbReference>
<dbReference type="EMBL" id="CP049056">
    <property type="protein sequence ID" value="QIE56613.1"/>
    <property type="molecule type" value="Genomic_DNA"/>
</dbReference>
<dbReference type="InterPro" id="IPR036388">
    <property type="entry name" value="WH-like_DNA-bd_sf"/>
</dbReference>
<keyword evidence="7" id="KW-1185">Reference proteome</keyword>
<accession>A0A7L5BZS4</accession>
<feature type="compositionally biased region" description="Low complexity" evidence="4">
    <location>
        <begin position="10"/>
        <end position="23"/>
    </location>
</feature>
<evidence type="ECO:0000256" key="4">
    <source>
        <dbReference type="SAM" id="MobiDB-lite"/>
    </source>
</evidence>
<dbReference type="PANTHER" id="PTHR43537:SF24">
    <property type="entry name" value="GLUCONATE OPERON TRANSCRIPTIONAL REPRESSOR"/>
    <property type="match status" value="1"/>
</dbReference>
<evidence type="ECO:0000313" key="6">
    <source>
        <dbReference type="EMBL" id="QIE56613.1"/>
    </source>
</evidence>
<name>A0A7L5BZS4_9RHOB</name>
<dbReference type="InterPro" id="IPR011711">
    <property type="entry name" value="GntR_C"/>
</dbReference>
<dbReference type="SUPFAM" id="SSF48008">
    <property type="entry name" value="GntR ligand-binding domain-like"/>
    <property type="match status" value="1"/>
</dbReference>
<evidence type="ECO:0000313" key="7">
    <source>
        <dbReference type="Proteomes" id="UP000503336"/>
    </source>
</evidence>
<dbReference type="PROSITE" id="PS50949">
    <property type="entry name" value="HTH_GNTR"/>
    <property type="match status" value="1"/>
</dbReference>
<dbReference type="RefSeq" id="WP_165100083.1">
    <property type="nucleotide sequence ID" value="NZ_CP049056.1"/>
</dbReference>
<keyword evidence="3" id="KW-0804">Transcription</keyword>
<organism evidence="6 7">
    <name type="scientific">Pikeienuella piscinae</name>
    <dbReference type="NCBI Taxonomy" id="2748098"/>
    <lineage>
        <taxon>Bacteria</taxon>
        <taxon>Pseudomonadati</taxon>
        <taxon>Pseudomonadota</taxon>
        <taxon>Alphaproteobacteria</taxon>
        <taxon>Rhodobacterales</taxon>
        <taxon>Paracoccaceae</taxon>
        <taxon>Pikeienuella</taxon>
    </lineage>
</organism>
<dbReference type="SMART" id="SM00895">
    <property type="entry name" value="FCD"/>
    <property type="match status" value="1"/>
</dbReference>
<sequence>MAVHRDARISGSSPPRPTRSGAARTAYNTLRKLLIEGTYPPGAHLREESVANRLGVSRTPVREAVRKLAAEGWLEIIQNQGAFVRKWSAEDIEEVLSLRAMLEGHAAGRAAQNATEAQIRALREICGRALALLPCADGPAVAEVAALNSRFHGLVIGASGQIRTAEILATLIELPITLRYFQHLEPDDMMRSVQEHHTLVEAIAQRDPYWASALMKAHVHGGKSLFLGRIAARDSPADAVAGEAESTARVSGAGDLTR</sequence>
<evidence type="ECO:0000256" key="3">
    <source>
        <dbReference type="ARBA" id="ARBA00023163"/>
    </source>
</evidence>
<dbReference type="AlphaFoldDB" id="A0A7L5BZS4"/>
<dbReference type="InterPro" id="IPR036390">
    <property type="entry name" value="WH_DNA-bd_sf"/>
</dbReference>
<evidence type="ECO:0000256" key="1">
    <source>
        <dbReference type="ARBA" id="ARBA00023015"/>
    </source>
</evidence>
<dbReference type="CDD" id="cd07377">
    <property type="entry name" value="WHTH_GntR"/>
    <property type="match status" value="1"/>
</dbReference>
<dbReference type="PRINTS" id="PR00035">
    <property type="entry name" value="HTHGNTR"/>
</dbReference>
<gene>
    <name evidence="6" type="ORF">G5B40_14920</name>
</gene>
<dbReference type="Gene3D" id="1.10.10.10">
    <property type="entry name" value="Winged helix-like DNA-binding domain superfamily/Winged helix DNA-binding domain"/>
    <property type="match status" value="1"/>
</dbReference>
<protein>
    <submittedName>
        <fullName evidence="6">GntR family transcriptional regulator</fullName>
    </submittedName>
</protein>
<evidence type="ECO:0000259" key="5">
    <source>
        <dbReference type="PROSITE" id="PS50949"/>
    </source>
</evidence>
<dbReference type="Proteomes" id="UP000503336">
    <property type="component" value="Chromosome"/>
</dbReference>
<dbReference type="GO" id="GO:0003700">
    <property type="term" value="F:DNA-binding transcription factor activity"/>
    <property type="evidence" value="ECO:0007669"/>
    <property type="project" value="InterPro"/>
</dbReference>
<dbReference type="PANTHER" id="PTHR43537">
    <property type="entry name" value="TRANSCRIPTIONAL REGULATOR, GNTR FAMILY"/>
    <property type="match status" value="1"/>
</dbReference>
<dbReference type="KEGG" id="hdh:G5B40_14920"/>
<dbReference type="SMART" id="SM00345">
    <property type="entry name" value="HTH_GNTR"/>
    <property type="match status" value="1"/>
</dbReference>
<dbReference type="Pfam" id="PF00392">
    <property type="entry name" value="GntR"/>
    <property type="match status" value="1"/>
</dbReference>
<dbReference type="Gene3D" id="1.20.120.530">
    <property type="entry name" value="GntR ligand-binding domain-like"/>
    <property type="match status" value="1"/>
</dbReference>
<proteinExistence type="predicted"/>
<keyword evidence="1" id="KW-0805">Transcription regulation</keyword>
<evidence type="ECO:0000256" key="2">
    <source>
        <dbReference type="ARBA" id="ARBA00023125"/>
    </source>
</evidence>
<feature type="region of interest" description="Disordered" evidence="4">
    <location>
        <begin position="1"/>
        <end position="23"/>
    </location>
</feature>
<feature type="domain" description="HTH gntR-type" evidence="5">
    <location>
        <begin position="20"/>
        <end position="87"/>
    </location>
</feature>
<dbReference type="InterPro" id="IPR000524">
    <property type="entry name" value="Tscrpt_reg_HTH_GntR"/>
</dbReference>
<dbReference type="Pfam" id="PF07729">
    <property type="entry name" value="FCD"/>
    <property type="match status" value="1"/>
</dbReference>
<reference evidence="6 7" key="1">
    <citation type="submission" date="2020-02" db="EMBL/GenBank/DDBJ databases">
        <title>complete genome sequence of Rhodobacteraceae bacterium.</title>
        <authorList>
            <person name="Park J."/>
            <person name="Kim Y.-S."/>
            <person name="Kim K.-H."/>
        </authorList>
    </citation>
    <scope>NUCLEOTIDE SEQUENCE [LARGE SCALE GENOMIC DNA]</scope>
    <source>
        <strain evidence="6 7">RR4-56</strain>
    </source>
</reference>